<reference evidence="3" key="1">
    <citation type="submission" date="2023-07" db="EMBL/GenBank/DDBJ databases">
        <title>Chromosome-level genome assembly of Artemia franciscana.</title>
        <authorList>
            <person name="Jo E."/>
        </authorList>
    </citation>
    <scope>NUCLEOTIDE SEQUENCE</scope>
    <source>
        <tissue evidence="3">Whole body</tissue>
    </source>
</reference>
<comment type="caution">
    <text evidence="3">The sequence shown here is derived from an EMBL/GenBank/DDBJ whole genome shotgun (WGS) entry which is preliminary data.</text>
</comment>
<dbReference type="PANTHER" id="PTHR22796:SF1">
    <property type="entry name" value="VWFA DOMAIN-CONTAINING PROTEIN"/>
    <property type="match status" value="1"/>
</dbReference>
<name>A0AA88L3G5_ARTSF</name>
<evidence type="ECO:0000313" key="4">
    <source>
        <dbReference type="Proteomes" id="UP001187531"/>
    </source>
</evidence>
<feature type="domain" description="VLIG-type G" evidence="2">
    <location>
        <begin position="997"/>
        <end position="1245"/>
    </location>
</feature>
<proteinExistence type="predicted"/>
<feature type="region of interest" description="Disordered" evidence="1">
    <location>
        <begin position="426"/>
        <end position="445"/>
    </location>
</feature>
<evidence type="ECO:0000256" key="1">
    <source>
        <dbReference type="SAM" id="MobiDB-lite"/>
    </source>
</evidence>
<organism evidence="3 4">
    <name type="scientific">Artemia franciscana</name>
    <name type="common">Brine shrimp</name>
    <name type="synonym">Artemia sanfranciscana</name>
    <dbReference type="NCBI Taxonomy" id="6661"/>
    <lineage>
        <taxon>Eukaryota</taxon>
        <taxon>Metazoa</taxon>
        <taxon>Ecdysozoa</taxon>
        <taxon>Arthropoda</taxon>
        <taxon>Crustacea</taxon>
        <taxon>Branchiopoda</taxon>
        <taxon>Anostraca</taxon>
        <taxon>Artemiidae</taxon>
        <taxon>Artemia</taxon>
    </lineage>
</organism>
<dbReference type="Pfam" id="PF25683">
    <property type="entry name" value="URGCP_GTPase"/>
    <property type="match status" value="1"/>
</dbReference>
<dbReference type="PROSITE" id="PS51717">
    <property type="entry name" value="G_VLIG"/>
    <property type="match status" value="1"/>
</dbReference>
<dbReference type="SUPFAM" id="SSF52540">
    <property type="entry name" value="P-loop containing nucleoside triphosphate hydrolases"/>
    <property type="match status" value="1"/>
</dbReference>
<accession>A0AA88L3G5</accession>
<evidence type="ECO:0000259" key="2">
    <source>
        <dbReference type="PROSITE" id="PS51717"/>
    </source>
</evidence>
<keyword evidence="4" id="KW-1185">Reference proteome</keyword>
<sequence length="1951" mass="224505">MSDLSSFRREATALLQESPINRSSAADFLNRFSGNVDLLSDSTIAAQDVLSNVPEVEIRRMLEDVISELKETSSIVDAQNNPTDSSFVSRLSSGLARYGVLYGADDSNLLLKAKAPLLRIPEEIELLGCSKPIVSRTICSSSIEHSKDEVNKFIESGWAIGGSVNLSLFSAGIKFVDKNYKSDCSSSNTKLENIVFHKLGIYPVGAFRIPSNQMKLSSETEAALERIETMPEAEDFLRTFGSHYPSDIHHYGGIVHFSCEVTASDCYSVSEIESNAEREFAASLFWQGQGKGFKANASYKNKSEYQHKQQKAGRQSSKNIHLVVYGPQTAPPLFCELIKKKPEEGIIIDRGDMKSLVPVWSLLGTKFKNQAEFIKNAWISLTKDIKFKDIQDLRSYYHNIDGELARKNMLQLPDLRIQQKRKCSAEDNAVQDAQETEEENEMESLTHDISVKTDLTKQPKLNIPNRENISSLKQQKFREEILVSAFTIDCPRDLTNISYRMLHRLELKYCNSPDEGSNNFSQFEDFWTEVQQMKREQNFDVSNLLSMYSGRDKVNILRLLLESRFAIPVCSKDTIELLRITQRLEEDIFLGEDLKLPRIAIISQVSFDSSAGKIMENLFNLKTCLKTDETSSMEVGQGLVCFENGDKKSCIVIHISGDFKPYWKFLTEFTDYLIVEDEFIPKSNKVSHFMGAYSPEKILPQFITIWIPSIQSARSNHRPFYLIEGSFDYFSGIQRNQQLEAVFRKVGLHAISLYSVFPAIPCSLSTDINHLRQMYMDVSNMDGLEGYRSNVLILQKSFAREGELREKLNEFELVNDTGSRSAIQEKISKEEKFRFGNSKKNDPLINFFLKGLQKNDIDHILLHLRVIDDAISLNIKESKIVRQLEEAVHQKQKDFLESLQLSGRGPEFQNKQESCRKDLLAAKEKRNYALLSLRHLWREVSLFYSSGKCADLEYLPHLAASCLIAGETLELYDGDANMLNVDWIGAIFKNLSSLLPNKRIFVLSVLGEQSSGKSTLLNTMFGICLAASIGQCTRGLTMTLVKTVNRKEYDYVVILDTEGVRSPEHKGIHGCAKRDNKIATLSILPSDAVILVIKGENDNALKEILPIVALAYKGSKLAEERGGMLSCKIFAAYNQVKCHQENKSKLLNIFTQLSATLVESFTKANSLEDLDMHTSISFPKMFSNEQDIRVFGCNTKGDPPNDIPNEEFSLQIIDFREYIHEQVVSQSGWSARKIESLDNYLFLVWECLNNSNFDLSFETVIERHVYSEIERIYQTLRKLYILKYEEQYDLLKDIYKKEISSEKEELMTLRKINIAVEDLDVKMKPHAEKFEEEVNRIFEQNENQKWKTEYTRKVEDIISRQTGQWRDKLEVFLKNQLLFDVKVGEYEKEMRDKIIEEFKMKSLKHKSKQELITMFDTSFNNILQKAKKENPPMDVRNAVLKAYMINHTIKALGVDLLSHEETNIGQNRPLWKRLWKDGLKKTIESIYDDIVKWGSQSESNEDRIEKNVARIIVSIMTGKKYYSDASVHEVISEVEKYLRRLDKKIDKDKKKKVHRFAYEILVGFFLRIQGKWEEENSVYKRFLSMKKVMQSFCLDVASGLDEVDLMASRLEDYFSRNAFEAFNKELQERVIANLRNKCWPQHAKNIQGHMDLFLIEEVEPKGIAEVLRRIENPSLLKRLTTCRLISFEIEALSENLKWAKFQDQLERCLRNTYQAAPKDEKTGLKSFQFHQLFKSLKLFKSTYIADALTKEMNTFGWTELDKLSVNFDQRHIDAIINKISQSYRALDENHIIDNVLIQLQDNIHFEAAFCTACQEPCPLCKSPCFLEMSHNGPHDTFHQPDGLVGLKYVKSNKLSAMACNTTPLDHCFILQNEEKWKYADFSKKFSNWMQPDRTKPVSDYREYLIRSYNKEIAAYYSLNPSDKPDIAESLEVVVDKIKRKVDFRKDFPCKP</sequence>
<dbReference type="GO" id="GO:0005525">
    <property type="term" value="F:GTP binding"/>
    <property type="evidence" value="ECO:0007669"/>
    <property type="project" value="InterPro"/>
</dbReference>
<dbReference type="PANTHER" id="PTHR22796">
    <property type="entry name" value="URG4-RELATED"/>
    <property type="match status" value="1"/>
</dbReference>
<protein>
    <recommendedName>
        <fullName evidence="2">VLIG-type G domain-containing protein</fullName>
    </recommendedName>
</protein>
<dbReference type="InterPro" id="IPR030383">
    <property type="entry name" value="G_VLIG_dom"/>
</dbReference>
<dbReference type="EMBL" id="JAVRJZ010000016">
    <property type="protein sequence ID" value="KAK2711659.1"/>
    <property type="molecule type" value="Genomic_DNA"/>
</dbReference>
<evidence type="ECO:0000313" key="3">
    <source>
        <dbReference type="EMBL" id="KAK2711659.1"/>
    </source>
</evidence>
<gene>
    <name evidence="3" type="ORF">QYM36_012695</name>
</gene>
<dbReference type="Gene3D" id="3.40.50.300">
    <property type="entry name" value="P-loop containing nucleotide triphosphate hydrolases"/>
    <property type="match status" value="1"/>
</dbReference>
<dbReference type="Proteomes" id="UP001187531">
    <property type="component" value="Unassembled WGS sequence"/>
</dbReference>
<dbReference type="InterPro" id="IPR027417">
    <property type="entry name" value="P-loop_NTPase"/>
</dbReference>